<evidence type="ECO:0000313" key="3">
    <source>
        <dbReference type="Proteomes" id="UP000198795"/>
    </source>
</evidence>
<gene>
    <name evidence="2" type="ORF">SAMN04488061_3636</name>
</gene>
<sequence length="252" mass="28453">MIPMTYQRNAISGVVQTFSDLPNTLPTEVTSLHGGQRYVVCAFYTPSYLENVLRLKASLERLGLNYHLKCVEYKGSWEATTRLKPSFVVDCLNKFPDHDVLYLDADAVVNEKPVFFDTVTTDVALLFAPTKRARKPLLSLAAGTLYIRNTLGGRKFAEHWRNQESRSGLLTLDEDMIYMAFPNFEGITFTALPRAYSKIFDSEGPDAVIEHFQASRTQFKLSRLLRKGERAVVIASAVLVLAIIAIIWRQVL</sequence>
<dbReference type="EMBL" id="FNJC01000007">
    <property type="protein sequence ID" value="SDP65745.1"/>
    <property type="molecule type" value="Genomic_DNA"/>
</dbReference>
<name>A0A1H0UI64_9HYPH</name>
<keyword evidence="1" id="KW-0472">Membrane</keyword>
<proteinExistence type="predicted"/>
<dbReference type="Proteomes" id="UP000198795">
    <property type="component" value="Unassembled WGS sequence"/>
</dbReference>
<keyword evidence="1" id="KW-0812">Transmembrane</keyword>
<keyword evidence="3" id="KW-1185">Reference proteome</keyword>
<evidence type="ECO:0008006" key="4">
    <source>
        <dbReference type="Google" id="ProtNLM"/>
    </source>
</evidence>
<evidence type="ECO:0000313" key="2">
    <source>
        <dbReference type="EMBL" id="SDP65745.1"/>
    </source>
</evidence>
<dbReference type="RefSeq" id="WP_090230780.1">
    <property type="nucleotide sequence ID" value="NZ_FNJC01000007.1"/>
</dbReference>
<organism evidence="2 3">
    <name type="scientific">Filomicrobium insigne</name>
    <dbReference type="NCBI Taxonomy" id="418854"/>
    <lineage>
        <taxon>Bacteria</taxon>
        <taxon>Pseudomonadati</taxon>
        <taxon>Pseudomonadota</taxon>
        <taxon>Alphaproteobacteria</taxon>
        <taxon>Hyphomicrobiales</taxon>
        <taxon>Hyphomicrobiaceae</taxon>
        <taxon>Filomicrobium</taxon>
    </lineage>
</organism>
<feature type="transmembrane region" description="Helical" evidence="1">
    <location>
        <begin position="231"/>
        <end position="251"/>
    </location>
</feature>
<reference evidence="2 3" key="1">
    <citation type="submission" date="2016-10" db="EMBL/GenBank/DDBJ databases">
        <authorList>
            <person name="Varghese N."/>
            <person name="Submissions S."/>
        </authorList>
    </citation>
    <scope>NUCLEOTIDE SEQUENCE [LARGE SCALE GENOMIC DNA]</scope>
    <source>
        <strain evidence="2 3">CGMCC 1.6497</strain>
    </source>
</reference>
<comment type="caution">
    <text evidence="2">The sequence shown here is derived from an EMBL/GenBank/DDBJ whole genome shotgun (WGS) entry which is preliminary data.</text>
</comment>
<accession>A0A1H0UI64</accession>
<evidence type="ECO:0000256" key="1">
    <source>
        <dbReference type="SAM" id="Phobius"/>
    </source>
</evidence>
<protein>
    <recommendedName>
        <fullName evidence="4">Nucleotide-diphospho-sugar transferase domain-containing protein</fullName>
    </recommendedName>
</protein>
<keyword evidence="1" id="KW-1133">Transmembrane helix</keyword>